<reference evidence="1 2" key="1">
    <citation type="submission" date="2011-10" db="EMBL/GenBank/DDBJ databases">
        <title>The Genome Sequence of Fusobacterium sp. 4_1_13.</title>
        <authorList>
            <consortium name="The Broad Institute Genome Sequencing Platform"/>
            <person name="Earl A."/>
            <person name="Ward D."/>
            <person name="Feldgarden M."/>
            <person name="Gevers D."/>
            <person name="Strauss J."/>
            <person name="Ambrose C."/>
            <person name="Allen-Vercoe E."/>
            <person name="Young S.K."/>
            <person name="Zeng Q."/>
            <person name="Gargeya S."/>
            <person name="Fitzgerald M."/>
            <person name="Haas B."/>
            <person name="Abouelleil A."/>
            <person name="Alvarado L."/>
            <person name="Arachchi H.M."/>
            <person name="Berlin A."/>
            <person name="Brown A."/>
            <person name="Chapman S.B."/>
            <person name="Chen Z."/>
            <person name="Dunbar C."/>
            <person name="Freedman E."/>
            <person name="Gearin G."/>
            <person name="Goldberg J."/>
            <person name="Griggs A."/>
            <person name="Gujja S."/>
            <person name="Heiman D."/>
            <person name="Howarth C."/>
            <person name="Larson L."/>
            <person name="Lui A."/>
            <person name="MacDonald P.J."/>
            <person name="Montmayeur A."/>
            <person name="Murphy C."/>
            <person name="Neiman D."/>
            <person name="Pearson M."/>
            <person name="Priest M."/>
            <person name="Roberts A."/>
            <person name="Saif S."/>
            <person name="Shea T."/>
            <person name="Shenoy N."/>
            <person name="Sisk P."/>
            <person name="Stolte C."/>
            <person name="Sykes S."/>
            <person name="Wortman J."/>
            <person name="Nusbaum C."/>
            <person name="Birren B."/>
        </authorList>
    </citation>
    <scope>NUCLEOTIDE SEQUENCE [LARGE SCALE GENOMIC DNA]</scope>
    <source>
        <strain evidence="1 2">4_1_13</strain>
    </source>
</reference>
<accession>A0A0M1VUL4</accession>
<dbReference type="Proteomes" id="UP000004925">
    <property type="component" value="Unassembled WGS sequence"/>
</dbReference>
<dbReference type="RefSeq" id="WP_008803018.1">
    <property type="nucleotide sequence ID" value="NZ_KQ235737.1"/>
</dbReference>
<protein>
    <submittedName>
        <fullName evidence="1">Uncharacterized protein</fullName>
    </submittedName>
</protein>
<dbReference type="HOGENOM" id="CLU_107524_0_0_0"/>
<proteinExistence type="predicted"/>
<comment type="caution">
    <text evidence="1">The sequence shown here is derived from an EMBL/GenBank/DDBJ whole genome shotgun (WGS) entry which is preliminary data.</text>
</comment>
<organism evidence="1 2">
    <name type="scientific">Fusobacterium vincentii 4_1_13</name>
    <dbReference type="NCBI Taxonomy" id="469606"/>
    <lineage>
        <taxon>Bacteria</taxon>
        <taxon>Fusobacteriati</taxon>
        <taxon>Fusobacteriota</taxon>
        <taxon>Fusobacteriia</taxon>
        <taxon>Fusobacteriales</taxon>
        <taxon>Fusobacteriaceae</taxon>
        <taxon>Fusobacterium</taxon>
    </lineage>
</organism>
<sequence>MDKAFAHKEECGCKYCNSERKMQFALVKIEDKFNFISVYEVDALNSDKLIYKTEDVDEILNAEKENKFSVFYGGIIYYSPDNSIKDKIITEIEKYKGHIFLYFDKLEGRYLGFVNIKLFPEEIVETKSTIKLIPCIVKMILTKSAKKLLKKQKYIISSINKRYIDSDTNEEIIDVPAGIIISNREFGLIITSEGAKKNKKNLAYIADKAKLKGIYNLLGM</sequence>
<evidence type="ECO:0000313" key="2">
    <source>
        <dbReference type="Proteomes" id="UP000004925"/>
    </source>
</evidence>
<name>A0A0M1VUL4_FUSVC</name>
<dbReference type="AlphaFoldDB" id="A0A0M1VUL4"/>
<evidence type="ECO:0000313" key="1">
    <source>
        <dbReference type="EMBL" id="EEO40315.1"/>
    </source>
</evidence>
<gene>
    <name evidence="1" type="ORF">FSCG_01028</name>
</gene>
<dbReference type="EMBL" id="ACDE02000019">
    <property type="protein sequence ID" value="EEO40315.1"/>
    <property type="molecule type" value="Genomic_DNA"/>
</dbReference>